<keyword evidence="7" id="KW-1185">Reference proteome</keyword>
<comment type="caution">
    <text evidence="6">The sequence shown here is derived from an EMBL/GenBank/DDBJ whole genome shotgun (WGS) entry which is preliminary data.</text>
</comment>
<reference evidence="6" key="1">
    <citation type="journal article" date="2020" name="Stud. Mycol.">
        <title>101 Dothideomycetes genomes: a test case for predicting lifestyles and emergence of pathogens.</title>
        <authorList>
            <person name="Haridas S."/>
            <person name="Albert R."/>
            <person name="Binder M."/>
            <person name="Bloem J."/>
            <person name="Labutti K."/>
            <person name="Salamov A."/>
            <person name="Andreopoulos B."/>
            <person name="Baker S."/>
            <person name="Barry K."/>
            <person name="Bills G."/>
            <person name="Bluhm B."/>
            <person name="Cannon C."/>
            <person name="Castanera R."/>
            <person name="Culley D."/>
            <person name="Daum C."/>
            <person name="Ezra D."/>
            <person name="Gonzalez J."/>
            <person name="Henrissat B."/>
            <person name="Kuo A."/>
            <person name="Liang C."/>
            <person name="Lipzen A."/>
            <person name="Lutzoni F."/>
            <person name="Magnuson J."/>
            <person name="Mondo S."/>
            <person name="Nolan M."/>
            <person name="Ohm R."/>
            <person name="Pangilinan J."/>
            <person name="Park H.-J."/>
            <person name="Ramirez L."/>
            <person name="Alfaro M."/>
            <person name="Sun H."/>
            <person name="Tritt A."/>
            <person name="Yoshinaga Y."/>
            <person name="Zwiers L.-H."/>
            <person name="Turgeon B."/>
            <person name="Goodwin S."/>
            <person name="Spatafora J."/>
            <person name="Crous P."/>
            <person name="Grigoriev I."/>
        </authorList>
    </citation>
    <scope>NUCLEOTIDE SEQUENCE</scope>
    <source>
        <strain evidence="6">CBS 116435</strain>
    </source>
</reference>
<dbReference type="SUPFAM" id="SSF144083">
    <property type="entry name" value="Magnesium transport protein CorA, transmembrane region"/>
    <property type="match status" value="1"/>
</dbReference>
<organism evidence="6 7">
    <name type="scientific">Polychaeton citri CBS 116435</name>
    <dbReference type="NCBI Taxonomy" id="1314669"/>
    <lineage>
        <taxon>Eukaryota</taxon>
        <taxon>Fungi</taxon>
        <taxon>Dikarya</taxon>
        <taxon>Ascomycota</taxon>
        <taxon>Pezizomycotina</taxon>
        <taxon>Dothideomycetes</taxon>
        <taxon>Dothideomycetidae</taxon>
        <taxon>Capnodiales</taxon>
        <taxon>Capnodiaceae</taxon>
        <taxon>Polychaeton</taxon>
    </lineage>
</organism>
<evidence type="ECO:0000256" key="5">
    <source>
        <dbReference type="SAM" id="Phobius"/>
    </source>
</evidence>
<dbReference type="EMBL" id="MU003896">
    <property type="protein sequence ID" value="KAF2716088.1"/>
    <property type="molecule type" value="Genomic_DNA"/>
</dbReference>
<dbReference type="GO" id="GO:0046873">
    <property type="term" value="F:metal ion transmembrane transporter activity"/>
    <property type="evidence" value="ECO:0007669"/>
    <property type="project" value="InterPro"/>
</dbReference>
<feature type="transmembrane region" description="Helical" evidence="5">
    <location>
        <begin position="68"/>
        <end position="87"/>
    </location>
</feature>
<name>A0A9P4PW75_9PEZI</name>
<dbReference type="OrthoDB" id="3231000at2759"/>
<dbReference type="AlphaFoldDB" id="A0A9P4PW75"/>
<keyword evidence="4 5" id="KW-0472">Membrane</keyword>
<evidence type="ECO:0008006" key="8">
    <source>
        <dbReference type="Google" id="ProtNLM"/>
    </source>
</evidence>
<keyword evidence="2 5" id="KW-0812">Transmembrane</keyword>
<comment type="subcellular location">
    <subcellularLocation>
        <location evidence="1">Membrane</location>
        <topology evidence="1">Multi-pass membrane protein</topology>
    </subcellularLocation>
</comment>
<gene>
    <name evidence="6" type="ORF">K431DRAFT_29739</name>
</gene>
<evidence type="ECO:0000256" key="2">
    <source>
        <dbReference type="ARBA" id="ARBA00022692"/>
    </source>
</evidence>
<protein>
    <recommendedName>
        <fullName evidence="8">Mg2+ transporter protein</fullName>
    </recommendedName>
</protein>
<evidence type="ECO:0000256" key="4">
    <source>
        <dbReference type="ARBA" id="ARBA00023136"/>
    </source>
</evidence>
<dbReference type="GO" id="GO:0016020">
    <property type="term" value="C:membrane"/>
    <property type="evidence" value="ECO:0007669"/>
    <property type="project" value="UniProtKB-SubCell"/>
</dbReference>
<proteinExistence type="predicted"/>
<sequence>MFPSPTIEAEAKGKRVYIGLPDQRLQEISNRSRSLERFLMDSFNLLISSTSVMEAEAAVQQGIRSQRLTNLAFLYIPLSFVTGVFGMNVREINGSPLSIWVPVVAVGITLGLTAVLFTIYGGWGKRHVETSIIVPAFRPESGK</sequence>
<evidence type="ECO:0000313" key="6">
    <source>
        <dbReference type="EMBL" id="KAF2716088.1"/>
    </source>
</evidence>
<dbReference type="Proteomes" id="UP000799441">
    <property type="component" value="Unassembled WGS sequence"/>
</dbReference>
<evidence type="ECO:0000256" key="3">
    <source>
        <dbReference type="ARBA" id="ARBA00022989"/>
    </source>
</evidence>
<dbReference type="Pfam" id="PF01544">
    <property type="entry name" value="CorA"/>
    <property type="match status" value="1"/>
</dbReference>
<evidence type="ECO:0000256" key="1">
    <source>
        <dbReference type="ARBA" id="ARBA00004141"/>
    </source>
</evidence>
<dbReference type="InterPro" id="IPR045863">
    <property type="entry name" value="CorA_TM1_TM2"/>
</dbReference>
<dbReference type="Gene3D" id="1.20.58.340">
    <property type="entry name" value="Magnesium transport protein CorA, transmembrane region"/>
    <property type="match status" value="1"/>
</dbReference>
<dbReference type="InterPro" id="IPR002523">
    <property type="entry name" value="MgTranspt_CorA/ZnTranspt_ZntB"/>
</dbReference>
<feature type="transmembrane region" description="Helical" evidence="5">
    <location>
        <begin position="99"/>
        <end position="123"/>
    </location>
</feature>
<keyword evidence="3 5" id="KW-1133">Transmembrane helix</keyword>
<accession>A0A9P4PW75</accession>
<evidence type="ECO:0000313" key="7">
    <source>
        <dbReference type="Proteomes" id="UP000799441"/>
    </source>
</evidence>